<dbReference type="NCBIfam" id="TIGR04183">
    <property type="entry name" value="Por_Secre_tail"/>
    <property type="match status" value="1"/>
</dbReference>
<feature type="domain" description="Secretion system C-terminal sorting" evidence="1">
    <location>
        <begin position="579"/>
        <end position="653"/>
    </location>
</feature>
<dbReference type="SUPFAM" id="SSF51445">
    <property type="entry name" value="(Trans)glycosidases"/>
    <property type="match status" value="1"/>
</dbReference>
<evidence type="ECO:0000313" key="2">
    <source>
        <dbReference type="EMBL" id="HHM02193.1"/>
    </source>
</evidence>
<dbReference type="InterPro" id="IPR013780">
    <property type="entry name" value="Glyco_hydro_b"/>
</dbReference>
<gene>
    <name evidence="2" type="ORF">ENJ15_04215</name>
</gene>
<reference evidence="2" key="1">
    <citation type="journal article" date="2020" name="mSystems">
        <title>Genome- and Community-Level Interaction Insights into Carbon Utilization and Element Cycling Functions of Hydrothermarchaeota in Hydrothermal Sediment.</title>
        <authorList>
            <person name="Zhou Z."/>
            <person name="Liu Y."/>
            <person name="Xu W."/>
            <person name="Pan J."/>
            <person name="Luo Z.H."/>
            <person name="Li M."/>
        </authorList>
    </citation>
    <scope>NUCLEOTIDE SEQUENCE [LARGE SCALE GENOMIC DNA]</scope>
    <source>
        <strain evidence="2">HyVt-460</strain>
    </source>
</reference>
<dbReference type="EMBL" id="DRLI01000160">
    <property type="protein sequence ID" value="HHM02193.1"/>
    <property type="molecule type" value="Genomic_DNA"/>
</dbReference>
<organism evidence="2">
    <name type="scientific">Caldithrix abyssi</name>
    <dbReference type="NCBI Taxonomy" id="187145"/>
    <lineage>
        <taxon>Bacteria</taxon>
        <taxon>Pseudomonadati</taxon>
        <taxon>Calditrichota</taxon>
        <taxon>Calditrichia</taxon>
        <taxon>Calditrichales</taxon>
        <taxon>Calditrichaceae</taxon>
        <taxon>Caldithrix</taxon>
    </lineage>
</organism>
<dbReference type="Proteomes" id="UP000885771">
    <property type="component" value="Unassembled WGS sequence"/>
</dbReference>
<dbReference type="Gene3D" id="3.20.20.80">
    <property type="entry name" value="Glycosidases"/>
    <property type="match status" value="1"/>
</dbReference>
<dbReference type="InterPro" id="IPR017853">
    <property type="entry name" value="GH"/>
</dbReference>
<dbReference type="Pfam" id="PF18962">
    <property type="entry name" value="Por_Secre_tail"/>
    <property type="match status" value="1"/>
</dbReference>
<proteinExistence type="predicted"/>
<feature type="non-terminal residue" evidence="2">
    <location>
        <position position="1"/>
    </location>
</feature>
<dbReference type="PANTHER" id="PTHR43447">
    <property type="entry name" value="ALPHA-AMYLASE"/>
    <property type="match status" value="1"/>
</dbReference>
<accession>A0A7V5RP64</accession>
<sequence>ETTQDDRVGYYSVRPWFNHSSGQNADGQANWYEWDIGDGDSGPFDAFEIDLPGRVMEGNIATVGDVDEYYIVHTGGYMELKVWSSDLGGDRDFKMFEVYNSSGQNVTDSMKIHTWTAMSPASGRFPKSAVNYHPNPVHNDILPDYHDPVFGQDFCYWSGNTGDSLKVWGSWLTQTLGFDGYRFDVAKGIDPYYVAEWLNVSAMQNRYAVAEHWSDVSAISYWVNTVNNNLTGSKTMTGFDFPLRYALQSMCDDPNYDVRNLHTEGLYNNGLDGPYVSTFVNNHDVWRPYTSAHDPIINDLILAYAVIMTNPGTATLFWPDYYGGTFYNSDQTESFTMSGLKTELDRLLEIRRSFVSGPFHKLSEMGNPVYKKGNDRYGADFAGAETRLYITEREGGGAGSRGGSILIVNTHPSDTLGAWVTVQNSIGSSTLEDYTGNRGGQETIAADNRVFVHANPRSYAIWAPAGQDIALPVELSSFSLEQDAAGVHVSWSTASETDNAWFEIERAATDESFARINTKRIPAEGNSAGARYSYLDSTVSDGVYSYRLVDVSLDGRRTTHPAQTISVTRPLSFSLGQNYPNPFNPATQISFTLSRAAAIRLELFDARGRKVMTLARGLFTAGSHAIRLEDGSLASGVYIYRLQSGGRVQSRKMLLVR</sequence>
<dbReference type="InterPro" id="IPR026444">
    <property type="entry name" value="Secre_tail"/>
</dbReference>
<dbReference type="AlphaFoldDB" id="A0A7V5RP64"/>
<comment type="caution">
    <text evidence="2">The sequence shown here is derived from an EMBL/GenBank/DDBJ whole genome shotgun (WGS) entry which is preliminary data.</text>
</comment>
<protein>
    <submittedName>
        <fullName evidence="2">DUF1939 domain-containing protein</fullName>
    </submittedName>
</protein>
<name>A0A7V5RP64_CALAY</name>
<evidence type="ECO:0000259" key="1">
    <source>
        <dbReference type="Pfam" id="PF18962"/>
    </source>
</evidence>
<dbReference type="Gene3D" id="2.60.40.1180">
    <property type="entry name" value="Golgi alpha-mannosidase II"/>
    <property type="match status" value="1"/>
</dbReference>